<dbReference type="STRING" id="1088869.GMO_13140"/>
<dbReference type="EMBL" id="AGQV01000002">
    <property type="protein sequence ID" value="EHH68544.1"/>
    <property type="molecule type" value="Genomic_DNA"/>
</dbReference>
<accession>G6XIA4</accession>
<dbReference type="AlphaFoldDB" id="G6XIA4"/>
<reference evidence="1 2" key="1">
    <citation type="submission" date="2011-10" db="EMBL/GenBank/DDBJ databases">
        <title>Genome sequence of Gluconobacter morbifer G707, isolated from Drosophila gut.</title>
        <authorList>
            <person name="Lee W.-J."/>
            <person name="Kim E.-K."/>
        </authorList>
    </citation>
    <scope>NUCLEOTIDE SEQUENCE [LARGE SCALE GENOMIC DNA]</scope>
    <source>
        <strain evidence="1 2">G707</strain>
    </source>
</reference>
<proteinExistence type="predicted"/>
<keyword evidence="2" id="KW-1185">Reference proteome</keyword>
<dbReference type="Proteomes" id="UP000004949">
    <property type="component" value="Unassembled WGS sequence"/>
</dbReference>
<protein>
    <submittedName>
        <fullName evidence="1">Uncharacterized protein</fullName>
    </submittedName>
</protein>
<dbReference type="PATRIC" id="fig|1088869.3.peg.1316"/>
<comment type="caution">
    <text evidence="1">The sequence shown here is derived from an EMBL/GenBank/DDBJ whole genome shotgun (WGS) entry which is preliminary data.</text>
</comment>
<gene>
    <name evidence="1" type="ORF">GMO_13140</name>
</gene>
<evidence type="ECO:0000313" key="2">
    <source>
        <dbReference type="Proteomes" id="UP000004949"/>
    </source>
</evidence>
<sequence>MFQLHFRCGRAGKKRARHYIRRAAGCSFPKLFEYTSWRVHVPPGAPVSGLDR</sequence>
<name>G6XIA4_9PROT</name>
<evidence type="ECO:0000313" key="1">
    <source>
        <dbReference type="EMBL" id="EHH68544.1"/>
    </source>
</evidence>
<organism evidence="1 2">
    <name type="scientific">Gluconobacter morbifer G707</name>
    <dbReference type="NCBI Taxonomy" id="1088869"/>
    <lineage>
        <taxon>Bacteria</taxon>
        <taxon>Pseudomonadati</taxon>
        <taxon>Pseudomonadota</taxon>
        <taxon>Alphaproteobacteria</taxon>
        <taxon>Acetobacterales</taxon>
        <taxon>Acetobacteraceae</taxon>
        <taxon>Gluconobacter</taxon>
    </lineage>
</organism>